<name>A0A7H0GJ16_9BURK</name>
<dbReference type="SUPFAM" id="SSF53850">
    <property type="entry name" value="Periplasmic binding protein-like II"/>
    <property type="match status" value="1"/>
</dbReference>
<dbReference type="Gene3D" id="3.40.190.10">
    <property type="entry name" value="Periplasmic binding protein-like II"/>
    <property type="match status" value="1"/>
</dbReference>
<dbReference type="GO" id="GO:0022857">
    <property type="term" value="F:transmembrane transporter activity"/>
    <property type="evidence" value="ECO:0007669"/>
    <property type="project" value="InterPro"/>
</dbReference>
<dbReference type="RefSeq" id="WP_187723880.1">
    <property type="nucleotide sequence ID" value="NZ_CP060783.1"/>
</dbReference>
<proteinExistence type="predicted"/>
<keyword evidence="1" id="KW-0732">Signal</keyword>
<evidence type="ECO:0000313" key="3">
    <source>
        <dbReference type="EMBL" id="QNP48282.1"/>
    </source>
</evidence>
<feature type="domain" description="ABC-type glycine betaine transport system substrate-binding" evidence="2">
    <location>
        <begin position="46"/>
        <end position="322"/>
    </location>
</feature>
<gene>
    <name evidence="3" type="primary">proX</name>
    <name evidence="3" type="ORF">H9K75_20285</name>
</gene>
<dbReference type="Proteomes" id="UP000516028">
    <property type="component" value="Chromosome"/>
</dbReference>
<sequence>MFQRNPFLSQALRAGVAATAFAFLGATAVAADLPGSGVKVQPLKSSIAEETFQTLLVMKALEKLGYDVQPIKEVEYPTAHIALANGDATFMADHWNPLHADYYKNAGGDAKLYRRGVFSANAAQGYLIDKKTADEHQITNIGQLKDPKIAALFDTDGDGKADLTGCTPGWGCEAMIEHQLGAYKLRGTVTHRQGTYSALIADTITRYKAGKPILYYTWTPYWVSNVLKPGQDVVWLQVPFSSLPGEQSGTDTELANGRNYGFIANNQQIVANRAWAEKNPAAAKLFEIIKLPVNDINAQNYLMSQGQGSQADIERHTNAWIAAHQRTFDAWITLAKDAANTAAKP</sequence>
<dbReference type="Gene3D" id="3.40.190.100">
    <property type="entry name" value="Glycine betaine-binding periplasmic protein, domain 2"/>
    <property type="match status" value="1"/>
</dbReference>
<dbReference type="EMBL" id="CP060783">
    <property type="protein sequence ID" value="QNP48282.1"/>
    <property type="molecule type" value="Genomic_DNA"/>
</dbReference>
<dbReference type="Pfam" id="PF04069">
    <property type="entry name" value="OpuAC"/>
    <property type="match status" value="1"/>
</dbReference>
<dbReference type="NCBIfam" id="NF008334">
    <property type="entry name" value="PRK11119.1"/>
    <property type="match status" value="1"/>
</dbReference>
<evidence type="ECO:0000259" key="2">
    <source>
        <dbReference type="Pfam" id="PF04069"/>
    </source>
</evidence>
<keyword evidence="4" id="KW-1185">Reference proteome</keyword>
<dbReference type="CDD" id="cd13638">
    <property type="entry name" value="PBP2_EcProx_like"/>
    <property type="match status" value="1"/>
</dbReference>
<dbReference type="GO" id="GO:0043190">
    <property type="term" value="C:ATP-binding cassette (ABC) transporter complex"/>
    <property type="evidence" value="ECO:0007669"/>
    <property type="project" value="InterPro"/>
</dbReference>
<feature type="chain" id="PRO_5028903300" evidence="1">
    <location>
        <begin position="31"/>
        <end position="345"/>
    </location>
</feature>
<reference evidence="3 4" key="1">
    <citation type="submission" date="2020-08" db="EMBL/GenBank/DDBJ databases">
        <title>Genome sequence of Diaphorobacter aerolatus KACC 16536T.</title>
        <authorList>
            <person name="Hyun D.-W."/>
            <person name="Bae J.-W."/>
        </authorList>
    </citation>
    <scope>NUCLEOTIDE SEQUENCE [LARGE SCALE GENOMIC DNA]</scope>
    <source>
        <strain evidence="3 4">KACC 16536</strain>
    </source>
</reference>
<organism evidence="3 4">
    <name type="scientific">Diaphorobacter aerolatus</name>
    <dbReference type="NCBI Taxonomy" id="1288495"/>
    <lineage>
        <taxon>Bacteria</taxon>
        <taxon>Pseudomonadati</taxon>
        <taxon>Pseudomonadota</taxon>
        <taxon>Betaproteobacteria</taxon>
        <taxon>Burkholderiales</taxon>
        <taxon>Comamonadaceae</taxon>
        <taxon>Diaphorobacter</taxon>
    </lineage>
</organism>
<evidence type="ECO:0000313" key="4">
    <source>
        <dbReference type="Proteomes" id="UP000516028"/>
    </source>
</evidence>
<dbReference type="AlphaFoldDB" id="A0A7H0GJ16"/>
<evidence type="ECO:0000256" key="1">
    <source>
        <dbReference type="SAM" id="SignalP"/>
    </source>
</evidence>
<dbReference type="InterPro" id="IPR007210">
    <property type="entry name" value="ABC_Gly_betaine_transp_sub-bd"/>
</dbReference>
<feature type="signal peptide" evidence="1">
    <location>
        <begin position="1"/>
        <end position="30"/>
    </location>
</feature>
<protein>
    <submittedName>
        <fullName evidence="3">Glycine betaine/L-proline ABC transporter substrate-binding protein ProX</fullName>
    </submittedName>
</protein>
<accession>A0A7H0GJ16</accession>
<dbReference type="KEGG" id="daer:H9K75_20285"/>